<accession>A0AA40E8D7</accession>
<dbReference type="GeneID" id="85328316"/>
<proteinExistence type="predicted"/>
<gene>
    <name evidence="3" type="ORF">B0T26DRAFT_749033</name>
</gene>
<dbReference type="EMBL" id="JAUIRO010000002">
    <property type="protein sequence ID" value="KAK0728872.1"/>
    <property type="molecule type" value="Genomic_DNA"/>
</dbReference>
<feature type="region of interest" description="Disordered" evidence="1">
    <location>
        <begin position="52"/>
        <end position="80"/>
    </location>
</feature>
<evidence type="ECO:0000259" key="2">
    <source>
        <dbReference type="Pfam" id="PF20150"/>
    </source>
</evidence>
<evidence type="ECO:0000313" key="4">
    <source>
        <dbReference type="Proteomes" id="UP001172101"/>
    </source>
</evidence>
<feature type="domain" description="2EXR" evidence="2">
    <location>
        <begin position="83"/>
        <end position="191"/>
    </location>
</feature>
<keyword evidence="4" id="KW-1185">Reference proteome</keyword>
<dbReference type="PANTHER" id="PTHR35910:SF1">
    <property type="entry name" value="2EXR DOMAIN-CONTAINING PROTEIN"/>
    <property type="match status" value="1"/>
</dbReference>
<dbReference type="Proteomes" id="UP001172101">
    <property type="component" value="Unassembled WGS sequence"/>
</dbReference>
<evidence type="ECO:0000256" key="1">
    <source>
        <dbReference type="SAM" id="MobiDB-lite"/>
    </source>
</evidence>
<protein>
    <recommendedName>
        <fullName evidence="2">2EXR domain-containing protein</fullName>
    </recommendedName>
</protein>
<dbReference type="AlphaFoldDB" id="A0AA40E8D7"/>
<dbReference type="InterPro" id="IPR045518">
    <property type="entry name" value="2EXR"/>
</dbReference>
<dbReference type="Pfam" id="PF20150">
    <property type="entry name" value="2EXR"/>
    <property type="match status" value="1"/>
</dbReference>
<dbReference type="RefSeq" id="XP_060301727.1">
    <property type="nucleotide sequence ID" value="XM_060445046.1"/>
</dbReference>
<comment type="caution">
    <text evidence="3">The sequence shown here is derived from an EMBL/GenBank/DDBJ whole genome shotgun (WGS) entry which is preliminary data.</text>
</comment>
<dbReference type="PANTHER" id="PTHR35910">
    <property type="entry name" value="2EXR DOMAIN-CONTAINING PROTEIN"/>
    <property type="match status" value="1"/>
</dbReference>
<organism evidence="3 4">
    <name type="scientific">Lasiosphaeria miniovina</name>
    <dbReference type="NCBI Taxonomy" id="1954250"/>
    <lineage>
        <taxon>Eukaryota</taxon>
        <taxon>Fungi</taxon>
        <taxon>Dikarya</taxon>
        <taxon>Ascomycota</taxon>
        <taxon>Pezizomycotina</taxon>
        <taxon>Sordariomycetes</taxon>
        <taxon>Sordariomycetidae</taxon>
        <taxon>Sordariales</taxon>
        <taxon>Lasiosphaeriaceae</taxon>
        <taxon>Lasiosphaeria</taxon>
    </lineage>
</organism>
<reference evidence="3" key="1">
    <citation type="submission" date="2023-06" db="EMBL/GenBank/DDBJ databases">
        <title>Genome-scale phylogeny and comparative genomics of the fungal order Sordariales.</title>
        <authorList>
            <consortium name="Lawrence Berkeley National Laboratory"/>
            <person name="Hensen N."/>
            <person name="Bonometti L."/>
            <person name="Westerberg I."/>
            <person name="Brannstrom I.O."/>
            <person name="Guillou S."/>
            <person name="Cros-Aarteil S."/>
            <person name="Calhoun S."/>
            <person name="Haridas S."/>
            <person name="Kuo A."/>
            <person name="Mondo S."/>
            <person name="Pangilinan J."/>
            <person name="Riley R."/>
            <person name="LaButti K."/>
            <person name="Andreopoulos B."/>
            <person name="Lipzen A."/>
            <person name="Chen C."/>
            <person name="Yanf M."/>
            <person name="Daum C."/>
            <person name="Ng V."/>
            <person name="Clum A."/>
            <person name="Steindorff A."/>
            <person name="Ohm R."/>
            <person name="Martin F."/>
            <person name="Silar P."/>
            <person name="Natvig D."/>
            <person name="Lalanne C."/>
            <person name="Gautier V."/>
            <person name="Ament-velasquez S.L."/>
            <person name="Kruys A."/>
            <person name="Hutchinson M.I."/>
            <person name="Powell A.J."/>
            <person name="Barry K."/>
            <person name="Miller A.N."/>
            <person name="Grigoriev I.V."/>
            <person name="Debuchy R."/>
            <person name="Gladieux P."/>
            <person name="Thoren M.H."/>
            <person name="Johannesson H."/>
        </authorList>
    </citation>
    <scope>NUCLEOTIDE SEQUENCE</scope>
    <source>
        <strain evidence="3">SMH2392-1A</strain>
    </source>
</reference>
<sequence length="337" mass="36716">MDGKANDVSAGLGRLRIDIDTEDRKPAPRAPVAVGATPASVTITVTELQTVTPPLSPATETAAFDGTGRPRPSPPQTATPGTFPFFPLLPAELRLAIWHLSFLPRAIELHTRRTHYADDDRHGGTPKWQSQSRNPAALAVSAEARAAALEFYTVALPLAAPLARNQTFELPGDQLQDSDRVLYLNLAQDTVVLLGDLHYARLVRLLAWFRDEDGRNHGNRAPRCGGGGGGGGRGKGLRHLAMSVAPWGHLVGAATLKVYARTAFADIEEFVLFMYNERMPPADWAGGRCMLVGASADADHYRRFVMGRGKQFREGDGWMVVGKRSMKVVDIWFADGW</sequence>
<evidence type="ECO:0000313" key="3">
    <source>
        <dbReference type="EMBL" id="KAK0728872.1"/>
    </source>
</evidence>
<name>A0AA40E8D7_9PEZI</name>